<keyword evidence="2" id="KW-1185">Reference proteome</keyword>
<gene>
    <name evidence="1" type="ORF">GSTUAT00000877001</name>
</gene>
<sequence length="104" mass="11593">MTRDTLWRRALRLGELTGKKVSATGTISAVIIALNEAEVYIRPCSTGCCHVKSFIKFDIPLRRPYVPKVAQVSYRGKLLKLELLCPVSLITLIKARAVTRAAHE</sequence>
<dbReference type="AlphaFoldDB" id="A0A292Q891"/>
<reference evidence="1" key="1">
    <citation type="submission" date="2015-10" db="EMBL/GenBank/DDBJ databases">
        <authorList>
            <person name="Regsiter A."/>
            <person name="william w."/>
        </authorList>
    </citation>
    <scope>NUCLEOTIDE SEQUENCE</scope>
    <source>
        <strain evidence="1">Montdore</strain>
    </source>
</reference>
<dbReference type="EMBL" id="LN890953">
    <property type="protein sequence ID" value="CUS14983.1"/>
    <property type="molecule type" value="Genomic_DNA"/>
</dbReference>
<name>A0A292Q891_9PEZI</name>
<evidence type="ECO:0000313" key="2">
    <source>
        <dbReference type="Proteomes" id="UP001412239"/>
    </source>
</evidence>
<dbReference type="Proteomes" id="UP001412239">
    <property type="component" value="Unassembled WGS sequence"/>
</dbReference>
<organism evidence="1 2">
    <name type="scientific">Tuber aestivum</name>
    <name type="common">summer truffle</name>
    <dbReference type="NCBI Taxonomy" id="59557"/>
    <lineage>
        <taxon>Eukaryota</taxon>
        <taxon>Fungi</taxon>
        <taxon>Dikarya</taxon>
        <taxon>Ascomycota</taxon>
        <taxon>Pezizomycotina</taxon>
        <taxon>Pezizomycetes</taxon>
        <taxon>Pezizales</taxon>
        <taxon>Tuberaceae</taxon>
        <taxon>Tuber</taxon>
    </lineage>
</organism>
<proteinExistence type="predicted"/>
<evidence type="ECO:0000313" key="1">
    <source>
        <dbReference type="EMBL" id="CUS14983.1"/>
    </source>
</evidence>
<accession>A0A292Q891</accession>
<protein>
    <submittedName>
        <fullName evidence="1">Uncharacterized protein</fullName>
    </submittedName>
</protein>